<dbReference type="PRINTS" id="PR00081">
    <property type="entry name" value="GDHRDH"/>
</dbReference>
<dbReference type="PANTHER" id="PTHR42760:SF133">
    <property type="entry name" value="3-OXOACYL-[ACYL-CARRIER-PROTEIN] REDUCTASE"/>
    <property type="match status" value="1"/>
</dbReference>
<dbReference type="EMBL" id="CP118099">
    <property type="protein sequence ID" value="WDH74688.1"/>
    <property type="molecule type" value="Genomic_DNA"/>
</dbReference>
<evidence type="ECO:0000256" key="1">
    <source>
        <dbReference type="ARBA" id="ARBA00006484"/>
    </source>
</evidence>
<keyword evidence="2" id="KW-0560">Oxidoreductase</keyword>
<evidence type="ECO:0000313" key="4">
    <source>
        <dbReference type="Proteomes" id="UP001213680"/>
    </source>
</evidence>
<dbReference type="SUPFAM" id="SSF51735">
    <property type="entry name" value="NAD(P)-binding Rossmann-fold domains"/>
    <property type="match status" value="1"/>
</dbReference>
<name>A0ABY7WXZ1_9BACL</name>
<dbReference type="Pfam" id="PF13561">
    <property type="entry name" value="adh_short_C2"/>
    <property type="match status" value="1"/>
</dbReference>
<proteinExistence type="inferred from homology"/>
<dbReference type="PANTHER" id="PTHR42760">
    <property type="entry name" value="SHORT-CHAIN DEHYDROGENASES/REDUCTASES FAMILY MEMBER"/>
    <property type="match status" value="1"/>
</dbReference>
<dbReference type="Gene3D" id="3.40.50.720">
    <property type="entry name" value="NAD(P)-binding Rossmann-like Domain"/>
    <property type="match status" value="1"/>
</dbReference>
<dbReference type="InterPro" id="IPR020904">
    <property type="entry name" value="Sc_DH/Rdtase_CS"/>
</dbReference>
<protein>
    <submittedName>
        <fullName evidence="3">SDR family oxidoreductase</fullName>
    </submittedName>
</protein>
<evidence type="ECO:0000313" key="3">
    <source>
        <dbReference type="EMBL" id="WDH74688.1"/>
    </source>
</evidence>
<reference evidence="3 4" key="1">
    <citation type="submission" date="2023-02" db="EMBL/GenBank/DDBJ databases">
        <title>A bacterium isolated from plastisphere.</title>
        <authorList>
            <person name="Sun Y."/>
        </authorList>
    </citation>
    <scope>NUCLEOTIDE SEQUENCE [LARGE SCALE GENOMIC DNA]</scope>
    <source>
        <strain evidence="4">a-1</strain>
    </source>
</reference>
<keyword evidence="4" id="KW-1185">Reference proteome</keyword>
<dbReference type="RefSeq" id="WP_274356146.1">
    <property type="nucleotide sequence ID" value="NZ_CP118099.1"/>
</dbReference>
<accession>A0ABY7WXZ1</accession>
<dbReference type="PROSITE" id="PS00061">
    <property type="entry name" value="ADH_SHORT"/>
    <property type="match status" value="1"/>
</dbReference>
<dbReference type="InterPro" id="IPR002347">
    <property type="entry name" value="SDR_fam"/>
</dbReference>
<organism evidence="3 4">
    <name type="scientific">Exiguobacterium marinum</name>
    <dbReference type="NCBI Taxonomy" id="273528"/>
    <lineage>
        <taxon>Bacteria</taxon>
        <taxon>Bacillati</taxon>
        <taxon>Bacillota</taxon>
        <taxon>Bacilli</taxon>
        <taxon>Bacillales</taxon>
        <taxon>Bacillales Family XII. Incertae Sedis</taxon>
        <taxon>Exiguobacterium</taxon>
    </lineage>
</organism>
<sequence length="235" mass="26210">MMKDVMIVTGVSQGIGYAIAQTFANQYEVIGLDIGEDPNVEGIHFYQVDLGDKCELKCVFEEIYNQFGRAHVLINNGGIASLIKPIDELEIDTFKRVIDVNLVGTFSCSKYFLELNKDESYGRIVNMASTRASQNEPHWDAYGASKGGIVSLTYSLAISLSDRPITVNAISPGWIHTSDESLREIDHEQHPSGRVGEPKDIVRAVRYLIDRQNDFVNGQNLIVDGGMTKKMIYEE</sequence>
<dbReference type="InterPro" id="IPR036291">
    <property type="entry name" value="NAD(P)-bd_dom_sf"/>
</dbReference>
<evidence type="ECO:0000256" key="2">
    <source>
        <dbReference type="ARBA" id="ARBA00023002"/>
    </source>
</evidence>
<dbReference type="Proteomes" id="UP001213680">
    <property type="component" value="Chromosome"/>
</dbReference>
<gene>
    <name evidence="3" type="ORF">PTI97_07520</name>
</gene>
<comment type="similarity">
    <text evidence="1">Belongs to the short-chain dehydrogenases/reductases (SDR) family.</text>
</comment>
<dbReference type="PRINTS" id="PR00080">
    <property type="entry name" value="SDRFAMILY"/>
</dbReference>